<keyword evidence="4" id="KW-0288">FMN</keyword>
<protein>
    <submittedName>
        <fullName evidence="6">Nitroreductase</fullName>
    </submittedName>
</protein>
<keyword evidence="3" id="KW-0285">Flavoprotein</keyword>
<dbReference type="Gene3D" id="3.40.109.10">
    <property type="entry name" value="NADH Oxidase"/>
    <property type="match status" value="1"/>
</dbReference>
<evidence type="ECO:0000256" key="2">
    <source>
        <dbReference type="ARBA" id="ARBA00007118"/>
    </source>
</evidence>
<dbReference type="OrthoDB" id="9804207at2"/>
<name>A0A177KJL9_9BACI</name>
<dbReference type="GO" id="GO:0016491">
    <property type="term" value="F:oxidoreductase activity"/>
    <property type="evidence" value="ECO:0007669"/>
    <property type="project" value="UniProtKB-KW"/>
</dbReference>
<evidence type="ECO:0000256" key="4">
    <source>
        <dbReference type="ARBA" id="ARBA00022643"/>
    </source>
</evidence>
<organism evidence="6 7">
    <name type="scientific">Domibacillus aminovorans</name>
    <dbReference type="NCBI Taxonomy" id="29332"/>
    <lineage>
        <taxon>Bacteria</taxon>
        <taxon>Bacillati</taxon>
        <taxon>Bacillota</taxon>
        <taxon>Bacilli</taxon>
        <taxon>Bacillales</taxon>
        <taxon>Bacillaceae</taxon>
        <taxon>Domibacillus</taxon>
    </lineage>
</organism>
<evidence type="ECO:0000313" key="6">
    <source>
        <dbReference type="EMBL" id="OAH53569.1"/>
    </source>
</evidence>
<gene>
    <name evidence="6" type="ORF">AWH48_09800</name>
</gene>
<dbReference type="Proteomes" id="UP000077271">
    <property type="component" value="Unassembled WGS sequence"/>
</dbReference>
<comment type="similarity">
    <text evidence="2">Belongs to the nitroreductase family.</text>
</comment>
<dbReference type="SUPFAM" id="SSF55469">
    <property type="entry name" value="FMN-dependent nitroreductase-like"/>
    <property type="match status" value="1"/>
</dbReference>
<dbReference type="RefSeq" id="WP_018392142.1">
    <property type="nucleotide sequence ID" value="NZ_LQWZ01000035.1"/>
</dbReference>
<comment type="cofactor">
    <cofactor evidence="1">
        <name>FMN</name>
        <dbReference type="ChEBI" id="CHEBI:58210"/>
    </cofactor>
</comment>
<proteinExistence type="inferred from homology"/>
<sequence>MNVHEAIEGRREITAFAPLKIDKDALGRIIRAGYLAPAGNNLPSRELIIVTDRDKLVHLSSATPFMKWLATAGAGIVITGRPDVSKYWLQDASITSAFIWLAAEQENLGAAFGAIYHSEDADESAKRESHVREALDIPEDRRILAVIGTGHIDAKPKPKKHVPFEEIVHYETFKS</sequence>
<accession>A0A177KJL9</accession>
<keyword evidence="5" id="KW-0560">Oxidoreductase</keyword>
<dbReference type="PANTHER" id="PTHR43673:SF2">
    <property type="entry name" value="NITROREDUCTASE"/>
    <property type="match status" value="1"/>
</dbReference>
<dbReference type="PANTHER" id="PTHR43673">
    <property type="entry name" value="NAD(P)H NITROREDUCTASE YDGI-RELATED"/>
    <property type="match status" value="1"/>
</dbReference>
<evidence type="ECO:0000256" key="5">
    <source>
        <dbReference type="ARBA" id="ARBA00023002"/>
    </source>
</evidence>
<dbReference type="InterPro" id="IPR000415">
    <property type="entry name" value="Nitroreductase-like"/>
</dbReference>
<comment type="caution">
    <text evidence="6">The sequence shown here is derived from an EMBL/GenBank/DDBJ whole genome shotgun (WGS) entry which is preliminary data.</text>
</comment>
<reference evidence="6 7" key="1">
    <citation type="submission" date="2016-01" db="EMBL/GenBank/DDBJ databases">
        <title>Investigation of taxonomic status of Bacillus aminovorans.</title>
        <authorList>
            <person name="Verma A."/>
            <person name="Pal Y."/>
            <person name="Krishnamurthi S."/>
        </authorList>
    </citation>
    <scope>NUCLEOTIDE SEQUENCE [LARGE SCALE GENOMIC DNA]</scope>
    <source>
        <strain evidence="6 7">DSM 4337</strain>
    </source>
</reference>
<dbReference type="EMBL" id="LQWZ01000035">
    <property type="protein sequence ID" value="OAH53569.1"/>
    <property type="molecule type" value="Genomic_DNA"/>
</dbReference>
<evidence type="ECO:0000313" key="7">
    <source>
        <dbReference type="Proteomes" id="UP000077271"/>
    </source>
</evidence>
<evidence type="ECO:0000256" key="3">
    <source>
        <dbReference type="ARBA" id="ARBA00022630"/>
    </source>
</evidence>
<dbReference type="AlphaFoldDB" id="A0A177KJL9"/>
<evidence type="ECO:0000256" key="1">
    <source>
        <dbReference type="ARBA" id="ARBA00001917"/>
    </source>
</evidence>